<dbReference type="EC" id="2.1.1.37" evidence="1"/>
<evidence type="ECO:0000256" key="6">
    <source>
        <dbReference type="ARBA" id="ARBA00047422"/>
    </source>
</evidence>
<dbReference type="PANTHER" id="PTHR10629">
    <property type="entry name" value="CYTOSINE-SPECIFIC METHYLTRANSFERASE"/>
    <property type="match status" value="1"/>
</dbReference>
<proteinExistence type="inferred from homology"/>
<evidence type="ECO:0000313" key="9">
    <source>
        <dbReference type="EMBL" id="QPD00380.1"/>
    </source>
</evidence>
<dbReference type="InterPro" id="IPR050390">
    <property type="entry name" value="C5-Methyltransferase"/>
</dbReference>
<dbReference type="PRINTS" id="PR00105">
    <property type="entry name" value="C5METTRFRASE"/>
</dbReference>
<dbReference type="GO" id="GO:0032259">
    <property type="term" value="P:methylation"/>
    <property type="evidence" value="ECO:0007669"/>
    <property type="project" value="UniProtKB-KW"/>
</dbReference>
<dbReference type="GO" id="GO:0044027">
    <property type="term" value="P:negative regulation of gene expression via chromosomal CpG island methylation"/>
    <property type="evidence" value="ECO:0007669"/>
    <property type="project" value="TreeGrafter"/>
</dbReference>
<reference evidence="9 10" key="1">
    <citation type="submission" date="2020-11" db="EMBL/GenBank/DDBJ databases">
        <title>The genome sequence of Erythrobacter sp. 6D36.</title>
        <authorList>
            <person name="Liu Y."/>
        </authorList>
    </citation>
    <scope>NUCLEOTIDE SEQUENCE [LARGE SCALE GENOMIC DNA]</scope>
    <source>
        <strain evidence="9 10">6D36</strain>
    </source>
</reference>
<evidence type="ECO:0000256" key="5">
    <source>
        <dbReference type="ARBA" id="ARBA00022747"/>
    </source>
</evidence>
<dbReference type="Pfam" id="PF00145">
    <property type="entry name" value="DNA_methylase"/>
    <property type="match status" value="1"/>
</dbReference>
<organism evidence="9 10">
    <name type="scientific">Qipengyuania soli</name>
    <dbReference type="NCBI Taxonomy" id="2782568"/>
    <lineage>
        <taxon>Bacteria</taxon>
        <taxon>Pseudomonadati</taxon>
        <taxon>Pseudomonadota</taxon>
        <taxon>Alphaproteobacteria</taxon>
        <taxon>Sphingomonadales</taxon>
        <taxon>Erythrobacteraceae</taxon>
        <taxon>Qipengyuania</taxon>
    </lineage>
</organism>
<dbReference type="InterPro" id="IPR029063">
    <property type="entry name" value="SAM-dependent_MTases_sf"/>
</dbReference>
<dbReference type="NCBIfam" id="TIGR00675">
    <property type="entry name" value="dcm"/>
    <property type="match status" value="1"/>
</dbReference>
<dbReference type="Proteomes" id="UP000594459">
    <property type="component" value="Chromosome"/>
</dbReference>
<keyword evidence="10" id="KW-1185">Reference proteome</keyword>
<keyword evidence="5" id="KW-0680">Restriction system</keyword>
<evidence type="ECO:0000256" key="3">
    <source>
        <dbReference type="ARBA" id="ARBA00022679"/>
    </source>
</evidence>
<evidence type="ECO:0000256" key="7">
    <source>
        <dbReference type="PROSITE-ProRule" id="PRU01016"/>
    </source>
</evidence>
<dbReference type="GO" id="GO:0003677">
    <property type="term" value="F:DNA binding"/>
    <property type="evidence" value="ECO:0007669"/>
    <property type="project" value="TreeGrafter"/>
</dbReference>
<keyword evidence="3 7" id="KW-0808">Transferase</keyword>
<sequence length="515" mass="57329">MGSGFKVVDVFAGPGGLAEGFSSFVANDGSSPFDIALSVEKEKSAFATLRLRAFSRKFETLPWDYYQFLADNRSREDLFGAYPEQWKAAIDETRMLELGSDEARAELDPILDRLSREGETVLIGGPPCQAYSLVGRARNKGNTEYVASDDHRHFLYKEYIRIIERLEPAAFVMENVKGMLSATVDGESMIDRIIADLRSIGGETDRYRLIPLVSHPDGGLRGNIIYAEKFGIPQKRHRVILMGVRADLVNGRENFPRLEAADRAVTVADVLGGMERLRSGLSRGGDDGDRWQAQVATAFSEAAGALQNQSEMGEVRNRLNAYRDEFLAVDKVLGRKGTHAAPIANNVIAAWLQDRNLEGLPNHETRGHMPSDLARYAFVATFAEVTGRTPKAKDFPPALAPDHKSWNSGKFADRFRVQLWEHPSTTITSHISKDGHYFIHPDPAQCRSLTVREAARLQTFPDNYFFEGNRTQQYVQVGNAVPPLLARQIAAVLWKILDDSALKPDKPAKEQVPVQ</sequence>
<feature type="active site" evidence="7">
    <location>
        <position position="128"/>
    </location>
</feature>
<name>A0A7S8F6Y0_9SPHN</name>
<protein>
    <recommendedName>
        <fullName evidence="1">DNA (cytosine-5-)-methyltransferase</fullName>
        <ecNumber evidence="1">2.1.1.37</ecNumber>
    </recommendedName>
</protein>
<keyword evidence="2 7" id="KW-0489">Methyltransferase</keyword>
<comment type="catalytic activity">
    <reaction evidence="6">
        <text>a 2'-deoxycytidine in DNA + S-adenosyl-L-methionine = a 5-methyl-2'-deoxycytidine in DNA + S-adenosyl-L-homocysteine + H(+)</text>
        <dbReference type="Rhea" id="RHEA:13681"/>
        <dbReference type="Rhea" id="RHEA-COMP:11369"/>
        <dbReference type="Rhea" id="RHEA-COMP:11370"/>
        <dbReference type="ChEBI" id="CHEBI:15378"/>
        <dbReference type="ChEBI" id="CHEBI:57856"/>
        <dbReference type="ChEBI" id="CHEBI:59789"/>
        <dbReference type="ChEBI" id="CHEBI:85452"/>
        <dbReference type="ChEBI" id="CHEBI:85454"/>
        <dbReference type="EC" id="2.1.1.37"/>
    </reaction>
</comment>
<dbReference type="REBASE" id="456919">
    <property type="entry name" value="M.Esp6D36ORF4035P"/>
</dbReference>
<dbReference type="PANTHER" id="PTHR10629:SF52">
    <property type="entry name" value="DNA (CYTOSINE-5)-METHYLTRANSFERASE 1"/>
    <property type="match status" value="1"/>
</dbReference>
<dbReference type="GO" id="GO:0003886">
    <property type="term" value="F:DNA (cytosine-5-)-methyltransferase activity"/>
    <property type="evidence" value="ECO:0007669"/>
    <property type="project" value="UniProtKB-EC"/>
</dbReference>
<evidence type="ECO:0000256" key="4">
    <source>
        <dbReference type="ARBA" id="ARBA00022691"/>
    </source>
</evidence>
<dbReference type="InterPro" id="IPR001525">
    <property type="entry name" value="C5_MeTfrase"/>
</dbReference>
<dbReference type="PROSITE" id="PS51679">
    <property type="entry name" value="SAM_MT_C5"/>
    <property type="match status" value="1"/>
</dbReference>
<evidence type="ECO:0000256" key="8">
    <source>
        <dbReference type="RuleBase" id="RU000416"/>
    </source>
</evidence>
<dbReference type="KEGG" id="qso:IRL76_04035"/>
<dbReference type="AlphaFoldDB" id="A0A7S8F6Y0"/>
<keyword evidence="4 7" id="KW-0949">S-adenosyl-L-methionine</keyword>
<dbReference type="Gene3D" id="3.40.50.150">
    <property type="entry name" value="Vaccinia Virus protein VP39"/>
    <property type="match status" value="1"/>
</dbReference>
<evidence type="ECO:0000313" key="10">
    <source>
        <dbReference type="Proteomes" id="UP000594459"/>
    </source>
</evidence>
<dbReference type="GO" id="GO:0009307">
    <property type="term" value="P:DNA restriction-modification system"/>
    <property type="evidence" value="ECO:0007669"/>
    <property type="project" value="UniProtKB-KW"/>
</dbReference>
<evidence type="ECO:0000256" key="1">
    <source>
        <dbReference type="ARBA" id="ARBA00011975"/>
    </source>
</evidence>
<accession>A0A7S8F6Y0</accession>
<gene>
    <name evidence="9" type="ORF">IRL76_04035</name>
</gene>
<dbReference type="EMBL" id="CP064654">
    <property type="protein sequence ID" value="QPD00380.1"/>
    <property type="molecule type" value="Genomic_DNA"/>
</dbReference>
<dbReference type="Gene3D" id="3.90.120.10">
    <property type="entry name" value="DNA Methylase, subunit A, domain 2"/>
    <property type="match status" value="1"/>
</dbReference>
<dbReference type="SUPFAM" id="SSF53335">
    <property type="entry name" value="S-adenosyl-L-methionine-dependent methyltransferases"/>
    <property type="match status" value="1"/>
</dbReference>
<comment type="similarity">
    <text evidence="7 8">Belongs to the class I-like SAM-binding methyltransferase superfamily. C5-methyltransferase family.</text>
</comment>
<evidence type="ECO:0000256" key="2">
    <source>
        <dbReference type="ARBA" id="ARBA00022603"/>
    </source>
</evidence>